<protein>
    <submittedName>
        <fullName evidence="1">Uncharacterized protein</fullName>
    </submittedName>
</protein>
<dbReference type="KEGG" id="pary:A4V02_04430"/>
<gene>
    <name evidence="1" type="ORF">A4V02_04430</name>
</gene>
<keyword evidence="2" id="KW-1185">Reference proteome</keyword>
<dbReference type="GeneID" id="65536094"/>
<sequence length="310" mass="35438">MKRELEYKFFKEFQYDGAAIMTLDMMHFEYCGIGNGTAGRKDYPDGVLAEIRERTETFNTWPWGGVGNCSPLMDEIADNLASLADDGRQMYAEEMICKMQTWVWLYSLSKEKLDAVSNTIQLHSIEDFFHTWRSAFRTFAEKLAVILAKLGINILDIQNRSGITIIERLDVNDLWMDFRTPRLAEYHLSRLNEPSNNGDKGKIGRPKSDEESFVTLLVGDKKECEKTLHTLHQIVDGNKGKIVGCAMLACFKAGKLINLPSYKQVVGLFGKGIGNKQGFSTYTDIGYYKDNSKREVFLENMIKRFITQQK</sequence>
<accession>A0A1Z2XKD2</accession>
<dbReference type="AlphaFoldDB" id="A0A1B1S8B4"/>
<evidence type="ECO:0000313" key="2">
    <source>
        <dbReference type="Proteomes" id="UP000186351"/>
    </source>
</evidence>
<name>A0A1B1S8B4_9BACT</name>
<accession>A0A1B1S8B4</accession>
<reference evidence="2" key="1">
    <citation type="submission" date="2016-04" db="EMBL/GenBank/DDBJ databases">
        <title>Complete Genome Sequences of Twelve Strains of a Stable Defined Moderately Diverse Mouse Microbiota 2 (sDMDMm2).</title>
        <authorList>
            <person name="Uchimura Y."/>
            <person name="Wyss M."/>
            <person name="Brugiroux S."/>
            <person name="Limenitakis J.P."/>
            <person name="Stecher B."/>
            <person name="McCoy K.D."/>
            <person name="Macpherson A.J."/>
        </authorList>
    </citation>
    <scope>NUCLEOTIDE SEQUENCE [LARGE SCALE GENOMIC DNA]</scope>
    <source>
        <strain evidence="2">YL27</strain>
    </source>
</reference>
<organism evidence="1 2">
    <name type="scientific">Muribaculum intestinale</name>
    <dbReference type="NCBI Taxonomy" id="1796646"/>
    <lineage>
        <taxon>Bacteria</taxon>
        <taxon>Pseudomonadati</taxon>
        <taxon>Bacteroidota</taxon>
        <taxon>Bacteroidia</taxon>
        <taxon>Bacteroidales</taxon>
        <taxon>Muribaculaceae</taxon>
        <taxon>Muribaculum</taxon>
    </lineage>
</organism>
<evidence type="ECO:0000313" key="1">
    <source>
        <dbReference type="EMBL" id="ANU63032.1"/>
    </source>
</evidence>
<dbReference type="Proteomes" id="UP000186351">
    <property type="component" value="Chromosome"/>
</dbReference>
<proteinExistence type="predicted"/>
<dbReference type="RefSeq" id="WP_068960392.1">
    <property type="nucleotide sequence ID" value="NZ_CAJTAP010000006.1"/>
</dbReference>
<dbReference type="STRING" id="1796646.A4V02_04430"/>
<dbReference type="EMBL" id="CP015402">
    <property type="protein sequence ID" value="ANU63032.1"/>
    <property type="molecule type" value="Genomic_DNA"/>
</dbReference>